<evidence type="ECO:0000256" key="6">
    <source>
        <dbReference type="ARBA" id="ARBA00023004"/>
    </source>
</evidence>
<evidence type="ECO:0000256" key="1">
    <source>
        <dbReference type="ARBA" id="ARBA00001954"/>
    </source>
</evidence>
<evidence type="ECO:0000256" key="5">
    <source>
        <dbReference type="ARBA" id="ARBA00023002"/>
    </source>
</evidence>
<evidence type="ECO:0000256" key="4">
    <source>
        <dbReference type="ARBA" id="ARBA00022964"/>
    </source>
</evidence>
<gene>
    <name evidence="9" type="ORF">CSSPJE1EN2_LOCUS16598</name>
</gene>
<evidence type="ECO:0000313" key="9">
    <source>
        <dbReference type="EMBL" id="CAK9874157.1"/>
    </source>
</evidence>
<keyword evidence="6" id="KW-0408">Iron</keyword>
<dbReference type="InterPro" id="IPR004294">
    <property type="entry name" value="Carotenoid_Oase"/>
</dbReference>
<dbReference type="PANTHER" id="PTHR10543:SF89">
    <property type="entry name" value="CAROTENOID 9,10(9',10')-CLEAVAGE DIOXYGENASE 1"/>
    <property type="match status" value="1"/>
</dbReference>
<keyword evidence="10" id="KW-1185">Reference proteome</keyword>
<proteinExistence type="inferred from homology"/>
<accession>A0ABP1BFH3</accession>
<reference evidence="9" key="1">
    <citation type="submission" date="2024-03" db="EMBL/GenBank/DDBJ databases">
        <authorList>
            <consortium name="ELIXIR-Norway"/>
            <consortium name="Elixir Norway"/>
        </authorList>
    </citation>
    <scope>NUCLEOTIDE SEQUENCE</scope>
</reference>
<organism evidence="9 10">
    <name type="scientific">Sphagnum jensenii</name>
    <dbReference type="NCBI Taxonomy" id="128206"/>
    <lineage>
        <taxon>Eukaryota</taxon>
        <taxon>Viridiplantae</taxon>
        <taxon>Streptophyta</taxon>
        <taxon>Embryophyta</taxon>
        <taxon>Bryophyta</taxon>
        <taxon>Sphagnophytina</taxon>
        <taxon>Sphagnopsida</taxon>
        <taxon>Sphagnales</taxon>
        <taxon>Sphagnaceae</taxon>
        <taxon>Sphagnum</taxon>
    </lineage>
</organism>
<keyword evidence="4" id="KW-0223">Dioxygenase</keyword>
<dbReference type="Pfam" id="PF03055">
    <property type="entry name" value="RPE65"/>
    <property type="match status" value="1"/>
</dbReference>
<sequence length="560" mass="63246">MSLLVSAHPRSLYHHCWAGRKSLKTCRSTSSTTLSIHAQIGTSTRPLFDLINHSTVDDDAHDHPSNDNNKPNPHFYLDGYYAPVDQETNPTSDLPVSGSIPECLNGEIVRIVPNPKFNPIAKYQWFDGDGFLHGLKIKDGKASYVARFVQTSRLQQEEVYGAAKFFKASVRLFHPNSYNFLTIIFLLRIMLGVLDISNGFGTANTGLVYHNNKLLALYEADKPYAIKVLEDGDFKTMGRVNYGSPTDYLTAHPKIDPVTGEMFGFYYQIVSPYLTYQVFSKEGVLMESVPITVRDSVVMHDFAITENYAIVMDLSLVIKFKNLIHGEHLIKFDPNKESRLGLLPRYAKDDSQIRWFTIPTCMIFHNANAWEEGDEVVLVSNNNERLTTFDNKLFTNAFSILFVHLEYWANILCPISLVPNSHQDTNVTIFANLGRKQQYTYACLYDDMIDKFIGVVKYDLSLEPHLHTRDLRVGGNIKGVFLHGKGRWGSEAIFVPRIASKEILEDDGYLICFVHDERIGNSEVVIIDAKTKASKPVAVISLPSKVPSGFHSTFLSQVRN</sequence>
<comment type="cofactor">
    <cofactor evidence="1">
        <name>Fe(2+)</name>
        <dbReference type="ChEBI" id="CHEBI:29033"/>
    </cofactor>
</comment>
<evidence type="ECO:0000256" key="2">
    <source>
        <dbReference type="ARBA" id="ARBA00006787"/>
    </source>
</evidence>
<dbReference type="EMBL" id="OZ023705">
    <property type="protein sequence ID" value="CAK9874157.1"/>
    <property type="molecule type" value="Genomic_DNA"/>
</dbReference>
<comment type="catalytic activity">
    <reaction evidence="8">
        <text>all-trans-zeaxanthin + 2 O2 = 4,9-dimethyldodeca-2,4,6,8,10-pentaenedial + 2 (3R)-hydroxy-beta-ionone</text>
        <dbReference type="Rhea" id="RHEA:26393"/>
        <dbReference type="ChEBI" id="CHEBI:15379"/>
        <dbReference type="ChEBI" id="CHEBI:27547"/>
        <dbReference type="ChEBI" id="CHEBI:53171"/>
        <dbReference type="ChEBI" id="CHEBI:53173"/>
        <dbReference type="EC" id="1.14.99.n4"/>
    </reaction>
</comment>
<protein>
    <recommendedName>
        <fullName evidence="7">carotenoid 9,10-dioxygenase</fullName>
        <ecNumber evidence="7">1.14.99.n4</ecNumber>
    </recommendedName>
</protein>
<dbReference type="EC" id="1.14.99.n4" evidence="7"/>
<evidence type="ECO:0000256" key="3">
    <source>
        <dbReference type="ARBA" id="ARBA00022723"/>
    </source>
</evidence>
<comment type="similarity">
    <text evidence="2">Belongs to the carotenoid oxygenase family.</text>
</comment>
<evidence type="ECO:0000256" key="7">
    <source>
        <dbReference type="ARBA" id="ARBA00039084"/>
    </source>
</evidence>
<keyword evidence="3" id="KW-0479">Metal-binding</keyword>
<dbReference type="Proteomes" id="UP001497522">
    <property type="component" value="Chromosome 4"/>
</dbReference>
<evidence type="ECO:0000313" key="10">
    <source>
        <dbReference type="Proteomes" id="UP001497522"/>
    </source>
</evidence>
<name>A0ABP1BFH3_9BRYO</name>
<keyword evidence="5" id="KW-0560">Oxidoreductase</keyword>
<dbReference type="PANTHER" id="PTHR10543">
    <property type="entry name" value="BETA-CAROTENE DIOXYGENASE"/>
    <property type="match status" value="1"/>
</dbReference>
<evidence type="ECO:0000256" key="8">
    <source>
        <dbReference type="ARBA" id="ARBA00048709"/>
    </source>
</evidence>